<dbReference type="EMBL" id="AABL01002563">
    <property type="protein sequence ID" value="EAA19539.1"/>
    <property type="molecule type" value="Genomic_DNA"/>
</dbReference>
<gene>
    <name evidence="2" type="ORF">PY07167</name>
</gene>
<name>Q7R8Q4_PLAYO</name>
<dbReference type="Proteomes" id="UP000008553">
    <property type="component" value="Unassembled WGS sequence"/>
</dbReference>
<keyword evidence="1" id="KW-0472">Membrane</keyword>
<feature type="transmembrane region" description="Helical" evidence="1">
    <location>
        <begin position="6"/>
        <end position="25"/>
    </location>
</feature>
<keyword evidence="3" id="KW-1185">Reference proteome</keyword>
<protein>
    <submittedName>
        <fullName evidence="2">Uncharacterized protein</fullName>
    </submittedName>
</protein>
<accession>Q7R8Q4</accession>
<dbReference type="PaxDb" id="73239-Q7R8Q4"/>
<evidence type="ECO:0000256" key="1">
    <source>
        <dbReference type="SAM" id="Phobius"/>
    </source>
</evidence>
<evidence type="ECO:0000313" key="2">
    <source>
        <dbReference type="EMBL" id="EAA19539.1"/>
    </source>
</evidence>
<dbReference type="AlphaFoldDB" id="Q7R8Q4"/>
<evidence type="ECO:0000313" key="3">
    <source>
        <dbReference type="Proteomes" id="UP000008553"/>
    </source>
</evidence>
<dbReference type="InParanoid" id="Q7R8Q4"/>
<feature type="non-terminal residue" evidence="2">
    <location>
        <position position="30"/>
    </location>
</feature>
<keyword evidence="1" id="KW-1133">Transmembrane helix</keyword>
<organism evidence="2 3">
    <name type="scientific">Plasmodium yoelii yoelii</name>
    <dbReference type="NCBI Taxonomy" id="73239"/>
    <lineage>
        <taxon>Eukaryota</taxon>
        <taxon>Sar</taxon>
        <taxon>Alveolata</taxon>
        <taxon>Apicomplexa</taxon>
        <taxon>Aconoidasida</taxon>
        <taxon>Haemosporida</taxon>
        <taxon>Plasmodiidae</taxon>
        <taxon>Plasmodium</taxon>
        <taxon>Plasmodium (Vinckeia)</taxon>
    </lineage>
</organism>
<sequence>MYLFNFFATLSICVPLDVFLFQVFFNNLKG</sequence>
<keyword evidence="1" id="KW-0812">Transmembrane</keyword>
<reference evidence="2 3" key="1">
    <citation type="journal article" date="2002" name="Nature">
        <title>Genome sequence and comparative analysis of the model rodent malaria parasite Plasmodium yoelii yoelii.</title>
        <authorList>
            <person name="Carlton J.M."/>
            <person name="Angiuoli S.V."/>
            <person name="Suh B.B."/>
            <person name="Kooij T.W."/>
            <person name="Pertea M."/>
            <person name="Silva J.C."/>
            <person name="Ermolaeva M.D."/>
            <person name="Allen J.E."/>
            <person name="Selengut J.D."/>
            <person name="Koo H.L."/>
            <person name="Peterson J.D."/>
            <person name="Pop M."/>
            <person name="Kosack D.S."/>
            <person name="Shumway M.F."/>
            <person name="Bidwell S.L."/>
            <person name="Shallom S.J."/>
            <person name="van Aken S.E."/>
            <person name="Riedmuller S.B."/>
            <person name="Feldblyum T.V."/>
            <person name="Cho J.K."/>
            <person name="Quackenbush J."/>
            <person name="Sedegah M."/>
            <person name="Shoaibi A."/>
            <person name="Cummings L.M."/>
            <person name="Florens L."/>
            <person name="Yates J.R."/>
            <person name="Raine J.D."/>
            <person name="Sinden R.E."/>
            <person name="Harris M.A."/>
            <person name="Cunningham D.A."/>
            <person name="Preiser P.R."/>
            <person name="Bergman L.W."/>
            <person name="Vaidya A.B."/>
            <person name="van Lin L.H."/>
            <person name="Janse C.J."/>
            <person name="Waters A.P."/>
            <person name="Smith H.O."/>
            <person name="White O.R."/>
            <person name="Salzberg S.L."/>
            <person name="Venter J.C."/>
            <person name="Fraser C.M."/>
            <person name="Hoffman S.L."/>
            <person name="Gardner M.J."/>
            <person name="Carucci D.J."/>
        </authorList>
    </citation>
    <scope>NUCLEOTIDE SEQUENCE [LARGE SCALE GENOMIC DNA]</scope>
    <source>
        <strain evidence="2 3">17XNL</strain>
    </source>
</reference>
<comment type="caution">
    <text evidence="2">The sequence shown here is derived from an EMBL/GenBank/DDBJ whole genome shotgun (WGS) entry which is preliminary data.</text>
</comment>
<proteinExistence type="predicted"/>